<proteinExistence type="predicted"/>
<dbReference type="Proteomes" id="UP000464378">
    <property type="component" value="Chromosome"/>
</dbReference>
<evidence type="ECO:0000313" key="1">
    <source>
        <dbReference type="EMBL" id="VIP03953.1"/>
    </source>
</evidence>
<dbReference type="AlphaFoldDB" id="A0A6C2YS46"/>
<dbReference type="KEGG" id="tim:GMBLW1_52400"/>
<accession>A0A6C2YS46</accession>
<dbReference type="RefSeq" id="WP_162659096.1">
    <property type="nucleotide sequence ID" value="NZ_LR593887.1"/>
</dbReference>
<protein>
    <submittedName>
        <fullName evidence="1">Uncharacterized protein</fullName>
    </submittedName>
</protein>
<gene>
    <name evidence="1" type="ORF">GMBLW1_52400</name>
</gene>
<organism evidence="1">
    <name type="scientific">Tuwongella immobilis</name>
    <dbReference type="NCBI Taxonomy" id="692036"/>
    <lineage>
        <taxon>Bacteria</taxon>
        <taxon>Pseudomonadati</taxon>
        <taxon>Planctomycetota</taxon>
        <taxon>Planctomycetia</taxon>
        <taxon>Gemmatales</taxon>
        <taxon>Gemmataceae</taxon>
        <taxon>Tuwongella</taxon>
    </lineage>
</organism>
<keyword evidence="2" id="KW-1185">Reference proteome</keyword>
<dbReference type="InParanoid" id="A0A6C2YS46"/>
<reference evidence="1" key="1">
    <citation type="submission" date="2019-04" db="EMBL/GenBank/DDBJ databases">
        <authorList>
            <consortium name="Science for Life Laboratories"/>
        </authorList>
    </citation>
    <scope>NUCLEOTIDE SEQUENCE</scope>
    <source>
        <strain evidence="1">MBLW1</strain>
    </source>
</reference>
<evidence type="ECO:0000313" key="2">
    <source>
        <dbReference type="Proteomes" id="UP000464378"/>
    </source>
</evidence>
<dbReference type="EMBL" id="LR593887">
    <property type="protein sequence ID" value="VTS05273.1"/>
    <property type="molecule type" value="Genomic_DNA"/>
</dbReference>
<dbReference type="EMBL" id="LR586016">
    <property type="protein sequence ID" value="VIP03953.1"/>
    <property type="molecule type" value="Genomic_DNA"/>
</dbReference>
<name>A0A6C2YS46_9BACT</name>
<sequence>MMFICTLHGDDGEDPHEIDAHNSRWAAEEFAEHLFNDHDGWEWMENRDLKVDVIPKSGGEMEQFVIEIRMEPGFYARKVVKP</sequence>